<evidence type="ECO:0000256" key="2">
    <source>
        <dbReference type="ARBA" id="ARBA00022603"/>
    </source>
</evidence>
<evidence type="ECO:0000313" key="8">
    <source>
        <dbReference type="EMBL" id="PHN01753.1"/>
    </source>
</evidence>
<accession>A0A2D0N1Z8</accession>
<dbReference type="PANTHER" id="PTHR47739">
    <property type="entry name" value="TRNA1(VAL) (ADENINE(37)-N6)-METHYLTRANSFERASE"/>
    <property type="match status" value="1"/>
</dbReference>
<dbReference type="GO" id="GO:0008033">
    <property type="term" value="P:tRNA processing"/>
    <property type="evidence" value="ECO:0007669"/>
    <property type="project" value="UniProtKB-UniRule"/>
</dbReference>
<dbReference type="Proteomes" id="UP000223913">
    <property type="component" value="Unassembled WGS sequence"/>
</dbReference>
<comment type="caution">
    <text evidence="8">The sequence shown here is derived from an EMBL/GenBank/DDBJ whole genome shotgun (WGS) entry which is preliminary data.</text>
</comment>
<evidence type="ECO:0000313" key="9">
    <source>
        <dbReference type="Proteomes" id="UP000223913"/>
    </source>
</evidence>
<evidence type="ECO:0000256" key="6">
    <source>
        <dbReference type="HAMAP-Rule" id="MF_01872"/>
    </source>
</evidence>
<evidence type="ECO:0000256" key="4">
    <source>
        <dbReference type="ARBA" id="ARBA00022691"/>
    </source>
</evidence>
<dbReference type="InterPro" id="IPR002052">
    <property type="entry name" value="DNA_methylase_N6_adenine_CS"/>
</dbReference>
<evidence type="ECO:0000256" key="1">
    <source>
        <dbReference type="ARBA" id="ARBA00022490"/>
    </source>
</evidence>
<keyword evidence="4 6" id="KW-0949">S-adenosyl-L-methionine</keyword>
<comment type="function">
    <text evidence="6">Specifically methylates the adenine in position 37 of tRNA(1)(Val) (anticodon cmo5UAC).</text>
</comment>
<keyword evidence="5 6" id="KW-0819">tRNA processing</keyword>
<comment type="catalytic activity">
    <reaction evidence="6">
        <text>adenosine(37) in tRNA1(Val) + S-adenosyl-L-methionine = N(6)-methyladenosine(37) in tRNA1(Val) + S-adenosyl-L-homocysteine + H(+)</text>
        <dbReference type="Rhea" id="RHEA:43160"/>
        <dbReference type="Rhea" id="RHEA-COMP:10369"/>
        <dbReference type="Rhea" id="RHEA-COMP:10370"/>
        <dbReference type="ChEBI" id="CHEBI:15378"/>
        <dbReference type="ChEBI" id="CHEBI:57856"/>
        <dbReference type="ChEBI" id="CHEBI:59789"/>
        <dbReference type="ChEBI" id="CHEBI:74411"/>
        <dbReference type="ChEBI" id="CHEBI:74449"/>
        <dbReference type="EC" id="2.1.1.223"/>
    </reaction>
</comment>
<dbReference type="InterPro" id="IPR050210">
    <property type="entry name" value="tRNA_Adenine-N(6)_MTase"/>
</dbReference>
<dbReference type="PROSITE" id="PS00092">
    <property type="entry name" value="N6_MTASE"/>
    <property type="match status" value="1"/>
</dbReference>
<evidence type="ECO:0000259" key="7">
    <source>
        <dbReference type="Pfam" id="PF05175"/>
    </source>
</evidence>
<dbReference type="GO" id="GO:0005737">
    <property type="term" value="C:cytoplasm"/>
    <property type="evidence" value="ECO:0007669"/>
    <property type="project" value="UniProtKB-SubCell"/>
</dbReference>
<evidence type="ECO:0000256" key="3">
    <source>
        <dbReference type="ARBA" id="ARBA00022679"/>
    </source>
</evidence>
<dbReference type="AlphaFoldDB" id="A0A2D0N1Z8"/>
<keyword evidence="9" id="KW-1185">Reference proteome</keyword>
<dbReference type="OrthoDB" id="5383291at2"/>
<dbReference type="Gene3D" id="3.40.50.150">
    <property type="entry name" value="Vaccinia Virus protein VP39"/>
    <property type="match status" value="1"/>
</dbReference>
<gene>
    <name evidence="8" type="ORF">CRP01_35285</name>
</gene>
<dbReference type="PANTHER" id="PTHR47739:SF1">
    <property type="entry name" value="TRNA1(VAL) (ADENINE(37)-N6)-METHYLTRANSFERASE"/>
    <property type="match status" value="1"/>
</dbReference>
<name>A0A2D0N1Z8_FLAN2</name>
<dbReference type="EMBL" id="PDUD01000049">
    <property type="protein sequence ID" value="PHN01753.1"/>
    <property type="molecule type" value="Genomic_DNA"/>
</dbReference>
<keyword evidence="1 6" id="KW-0963">Cytoplasm</keyword>
<keyword evidence="2 6" id="KW-0489">Methyltransferase</keyword>
<dbReference type="GO" id="GO:0003676">
    <property type="term" value="F:nucleic acid binding"/>
    <property type="evidence" value="ECO:0007669"/>
    <property type="project" value="InterPro"/>
</dbReference>
<feature type="domain" description="Methyltransferase small" evidence="7">
    <location>
        <begin position="39"/>
        <end position="132"/>
    </location>
</feature>
<reference evidence="8 9" key="1">
    <citation type="submission" date="2017-10" db="EMBL/GenBank/DDBJ databases">
        <title>The draft genome sequence of Lewinella nigricans NBRC 102662.</title>
        <authorList>
            <person name="Wang K."/>
        </authorList>
    </citation>
    <scope>NUCLEOTIDE SEQUENCE [LARGE SCALE GENOMIC DNA]</scope>
    <source>
        <strain evidence="8 9">NBRC 102662</strain>
    </source>
</reference>
<dbReference type="InterPro" id="IPR029063">
    <property type="entry name" value="SAM-dependent_MTases_sf"/>
</dbReference>
<keyword evidence="3 6" id="KW-0808">Transferase</keyword>
<comment type="similarity">
    <text evidence="6">Belongs to the methyltransferase superfamily. tRNA (adenine-N(6)-)-methyltransferase family.</text>
</comment>
<dbReference type="HAMAP" id="MF_01872">
    <property type="entry name" value="tRNA_methyltr_YfiC"/>
    <property type="match status" value="1"/>
</dbReference>
<dbReference type="InterPro" id="IPR022882">
    <property type="entry name" value="tRNA_adenine-N6_MeTrfase"/>
</dbReference>
<dbReference type="RefSeq" id="WP_099154799.1">
    <property type="nucleotide sequence ID" value="NZ_PDUD01000049.1"/>
</dbReference>
<dbReference type="GO" id="GO:0016430">
    <property type="term" value="F:tRNA (adenine-N6)-methyltransferase activity"/>
    <property type="evidence" value="ECO:0007669"/>
    <property type="project" value="UniProtKB-UniRule"/>
</dbReference>
<sequence>METKTKDEPFRFRQFAVEQDRCSMKVGTDGVLLGAWAEVNEARHILDIGMGSGLIAIMLAQRNETARIDGVEIDQPSFEQAGTNMARSPWSERLEAFHTSIQDFAQATTTRYDLIVSNPPFFTGGNLSYNQDRNSVRHTVKLPHQDLLSAVRKLLNERGHFAVILPYIEGLRFCELAATYQLYCFRMTEVQSRADRPVERLLLEFGRTKQDRLVEQLVLQANEDQERTAAYRALTEDFYL</sequence>
<dbReference type="CDD" id="cd02440">
    <property type="entry name" value="AdoMet_MTases"/>
    <property type="match status" value="1"/>
</dbReference>
<dbReference type="SUPFAM" id="SSF53335">
    <property type="entry name" value="S-adenosyl-L-methionine-dependent methyltransferases"/>
    <property type="match status" value="1"/>
</dbReference>
<comment type="subcellular location">
    <subcellularLocation>
        <location evidence="6">Cytoplasm</location>
    </subcellularLocation>
</comment>
<proteinExistence type="inferred from homology"/>
<protein>
    <recommendedName>
        <fullName evidence="6">tRNA1(Val) (adenine(37)-N6)-methyltransferase</fullName>
        <ecNumber evidence="6">2.1.1.223</ecNumber>
    </recommendedName>
    <alternativeName>
        <fullName evidence="6">tRNA m6A37 methyltransferase</fullName>
    </alternativeName>
</protein>
<dbReference type="Pfam" id="PF05175">
    <property type="entry name" value="MTS"/>
    <property type="match status" value="1"/>
</dbReference>
<dbReference type="GO" id="GO:0032259">
    <property type="term" value="P:methylation"/>
    <property type="evidence" value="ECO:0007669"/>
    <property type="project" value="UniProtKB-KW"/>
</dbReference>
<organism evidence="8 9">
    <name type="scientific">Flavilitoribacter nigricans (strain ATCC 23147 / DSM 23189 / NBRC 102662 / NCIMB 1420 / SS-2)</name>
    <name type="common">Lewinella nigricans</name>
    <dbReference type="NCBI Taxonomy" id="1122177"/>
    <lineage>
        <taxon>Bacteria</taxon>
        <taxon>Pseudomonadati</taxon>
        <taxon>Bacteroidota</taxon>
        <taxon>Saprospiria</taxon>
        <taxon>Saprospirales</taxon>
        <taxon>Lewinellaceae</taxon>
        <taxon>Flavilitoribacter</taxon>
    </lineage>
</organism>
<dbReference type="InterPro" id="IPR007848">
    <property type="entry name" value="Small_mtfrase_dom"/>
</dbReference>
<dbReference type="EC" id="2.1.1.223" evidence="6"/>
<evidence type="ECO:0000256" key="5">
    <source>
        <dbReference type="ARBA" id="ARBA00022694"/>
    </source>
</evidence>